<dbReference type="SMART" id="SM00060">
    <property type="entry name" value="FN3"/>
    <property type="match status" value="3"/>
</dbReference>
<dbReference type="EMBL" id="JACMYG010000045">
    <property type="protein sequence ID" value="MBC2693297.1"/>
    <property type="molecule type" value="Genomic_DNA"/>
</dbReference>
<name>A0A7X1GIY3_9PSED</name>
<evidence type="ECO:0000313" key="2">
    <source>
        <dbReference type="EMBL" id="MBC2693297.1"/>
    </source>
</evidence>
<dbReference type="PROSITE" id="PS50853">
    <property type="entry name" value="FN3"/>
    <property type="match status" value="1"/>
</dbReference>
<feature type="domain" description="Fibronectin type-III" evidence="1">
    <location>
        <begin position="98"/>
        <end position="187"/>
    </location>
</feature>
<accession>A0A7X1GIY3</accession>
<evidence type="ECO:0000313" key="3">
    <source>
        <dbReference type="Proteomes" id="UP000526003"/>
    </source>
</evidence>
<dbReference type="InterPro" id="IPR013783">
    <property type="entry name" value="Ig-like_fold"/>
</dbReference>
<reference evidence="2 3" key="1">
    <citation type="submission" date="2020-08" db="EMBL/GenBank/DDBJ databases">
        <title>Pseudomonas sp. nov.</title>
        <authorList>
            <person name="Gieschler S."/>
            <person name="Fiedler G."/>
            <person name="Brinks E."/>
            <person name="Boehnlein C."/>
            <person name="Franz C.M.A.P."/>
            <person name="Kabisch J."/>
        </authorList>
    </citation>
    <scope>NUCLEOTIDE SEQUENCE [LARGE SCALE GENOMIC DNA]</scope>
    <source>
        <strain evidence="2 3">MBT-1</strain>
    </source>
</reference>
<dbReference type="InterPro" id="IPR003961">
    <property type="entry name" value="FN3_dom"/>
</dbReference>
<dbReference type="GO" id="GO:0016020">
    <property type="term" value="C:membrane"/>
    <property type="evidence" value="ECO:0007669"/>
    <property type="project" value="UniProtKB-SubCell"/>
</dbReference>
<dbReference type="SUPFAM" id="SSF49265">
    <property type="entry name" value="Fibronectin type III"/>
    <property type="match status" value="1"/>
</dbReference>
<dbReference type="InterPro" id="IPR050713">
    <property type="entry name" value="RTP_Phos/Ushers"/>
</dbReference>
<dbReference type="RefSeq" id="WP_166590198.1">
    <property type="nucleotide sequence ID" value="NZ_CP130043.1"/>
</dbReference>
<keyword evidence="3" id="KW-1185">Reference proteome</keyword>
<dbReference type="Pfam" id="PF00041">
    <property type="entry name" value="fn3"/>
    <property type="match status" value="1"/>
</dbReference>
<dbReference type="PANTHER" id="PTHR46957">
    <property type="entry name" value="CYTOKINE RECEPTOR"/>
    <property type="match status" value="1"/>
</dbReference>
<dbReference type="PANTHER" id="PTHR46957:SF3">
    <property type="entry name" value="CYTOKINE RECEPTOR"/>
    <property type="match status" value="1"/>
</dbReference>
<proteinExistence type="predicted"/>
<evidence type="ECO:0000259" key="1">
    <source>
        <dbReference type="PROSITE" id="PS50853"/>
    </source>
</evidence>
<sequence length="275" mass="31058">MGDLNKVSSTVKAQPPYPVGFRDVTRTAVTLTFPWTHGGLWIYFEGKTHTISLPATEYTFTGLTPGRTNIFQFQDRNRPPTYSLTTVSVETLRNRPTKPGSLGKFEHTTNSVLLHWGPPGEVDGGEVLYRVRRDEVVLEETEDTAYRDLTPEEGRTYLYSVCTIDDQYNESDRVTLTLSFDDLTPPTEISNLRTTDLSVQVLWDPAYDSSGRIKYHVYLDGDHKGTTEETAFSITEMESGKRYQICVEAEDASGNKSEKECTTYPPIGIPLKHRQ</sequence>
<dbReference type="AlphaFoldDB" id="A0A7X1GIY3"/>
<dbReference type="InterPro" id="IPR036116">
    <property type="entry name" value="FN3_sf"/>
</dbReference>
<dbReference type="Gene3D" id="2.60.40.10">
    <property type="entry name" value="Immunoglobulins"/>
    <property type="match status" value="2"/>
</dbReference>
<comment type="caution">
    <text evidence="2">The sequence shown here is derived from an EMBL/GenBank/DDBJ whole genome shotgun (WGS) entry which is preliminary data.</text>
</comment>
<dbReference type="CDD" id="cd00063">
    <property type="entry name" value="FN3"/>
    <property type="match status" value="1"/>
</dbReference>
<organism evidence="2 3">
    <name type="scientific">Pseudomonas kielensis</name>
    <dbReference type="NCBI Taxonomy" id="2762577"/>
    <lineage>
        <taxon>Bacteria</taxon>
        <taxon>Pseudomonadati</taxon>
        <taxon>Pseudomonadota</taxon>
        <taxon>Gammaproteobacteria</taxon>
        <taxon>Pseudomonadales</taxon>
        <taxon>Pseudomonadaceae</taxon>
        <taxon>Pseudomonas</taxon>
    </lineage>
</organism>
<gene>
    <name evidence="2" type="ORF">H7995_26295</name>
</gene>
<dbReference type="Proteomes" id="UP000526003">
    <property type="component" value="Unassembled WGS sequence"/>
</dbReference>
<protein>
    <recommendedName>
        <fullName evidence="1">Fibronectin type-III domain-containing protein</fullName>
    </recommendedName>
</protein>